<dbReference type="Gene3D" id="3.30.420.40">
    <property type="match status" value="2"/>
</dbReference>
<organism evidence="7 8">
    <name type="scientific">Mediterraneibacter gnavus</name>
    <name type="common">Ruminococcus gnavus</name>
    <dbReference type="NCBI Taxonomy" id="33038"/>
    <lineage>
        <taxon>Bacteria</taxon>
        <taxon>Bacillati</taxon>
        <taxon>Bacillota</taxon>
        <taxon>Clostridia</taxon>
        <taxon>Lachnospirales</taxon>
        <taxon>Lachnospiraceae</taxon>
        <taxon>Mediterraneibacter</taxon>
    </lineage>
</organism>
<dbReference type="PRINTS" id="PR01652">
    <property type="entry name" value="SHAPEPROTEIN"/>
</dbReference>
<evidence type="ECO:0000313" key="7">
    <source>
        <dbReference type="EMBL" id="PLT74501.1"/>
    </source>
</evidence>
<evidence type="ECO:0000256" key="5">
    <source>
        <dbReference type="ARBA" id="ARBA00022960"/>
    </source>
</evidence>
<dbReference type="PANTHER" id="PTHR42749:SF1">
    <property type="entry name" value="CELL SHAPE-DETERMINING PROTEIN MREB"/>
    <property type="match status" value="1"/>
</dbReference>
<evidence type="ECO:0000313" key="8">
    <source>
        <dbReference type="Proteomes" id="UP000234891"/>
    </source>
</evidence>
<dbReference type="GO" id="GO:0008360">
    <property type="term" value="P:regulation of cell shape"/>
    <property type="evidence" value="ECO:0007669"/>
    <property type="project" value="UniProtKB-KW"/>
</dbReference>
<keyword evidence="2" id="KW-0963">Cytoplasm</keyword>
<dbReference type="InterPro" id="IPR004753">
    <property type="entry name" value="MreB"/>
</dbReference>
<dbReference type="SUPFAM" id="SSF53067">
    <property type="entry name" value="Actin-like ATPase domain"/>
    <property type="match status" value="2"/>
</dbReference>
<gene>
    <name evidence="7" type="ORF">CDL26_02825</name>
</gene>
<dbReference type="InterPro" id="IPR043129">
    <property type="entry name" value="ATPase_NBD"/>
</dbReference>
<keyword evidence="4" id="KW-0067">ATP-binding</keyword>
<dbReference type="RefSeq" id="WP_101870132.1">
    <property type="nucleotide sequence ID" value="NZ_NIHS01000003.1"/>
</dbReference>
<dbReference type="PANTHER" id="PTHR42749">
    <property type="entry name" value="CELL SHAPE-DETERMINING PROTEIN MREB"/>
    <property type="match status" value="1"/>
</dbReference>
<keyword evidence="3" id="KW-0547">Nucleotide-binding</keyword>
<evidence type="ECO:0000256" key="2">
    <source>
        <dbReference type="ARBA" id="ARBA00022490"/>
    </source>
</evidence>
<reference evidence="7 8" key="1">
    <citation type="journal article" date="2017" name="Genome Med.">
        <title>A novel Ruminococcus gnavus clade enriched in inflammatory bowel disease patients.</title>
        <authorList>
            <person name="Hall A.B."/>
            <person name="Yassour M."/>
            <person name="Sauk J."/>
            <person name="Garner A."/>
            <person name="Jiang X."/>
            <person name="Arthur T."/>
            <person name="Lagoudas G.K."/>
            <person name="Vatanen T."/>
            <person name="Fornelos N."/>
            <person name="Wilson R."/>
            <person name="Bertha M."/>
            <person name="Cohen M."/>
            <person name="Garber J."/>
            <person name="Khalili H."/>
            <person name="Gevers D."/>
            <person name="Ananthakrishnan A.N."/>
            <person name="Kugathasan S."/>
            <person name="Lander E.S."/>
            <person name="Blainey P."/>
            <person name="Vlamakis H."/>
            <person name="Xavier R.J."/>
            <person name="Huttenhower C."/>
        </authorList>
    </citation>
    <scope>NUCLEOTIDE SEQUENCE [LARGE SCALE GENOMIC DNA]</scope>
    <source>
        <strain evidence="7 8">RJX1124</strain>
    </source>
</reference>
<dbReference type="InterPro" id="IPR056546">
    <property type="entry name" value="MreB_MamK-like"/>
</dbReference>
<comment type="caution">
    <text evidence="7">The sequence shown here is derived from an EMBL/GenBank/DDBJ whole genome shotgun (WGS) entry which is preliminary data.</text>
</comment>
<evidence type="ECO:0000256" key="1">
    <source>
        <dbReference type="ARBA" id="ARBA00004496"/>
    </source>
</evidence>
<dbReference type="AlphaFoldDB" id="A0A2N5PH72"/>
<dbReference type="Pfam" id="PF06723">
    <property type="entry name" value="MreB_Mbl"/>
    <property type="match status" value="1"/>
</dbReference>
<keyword evidence="5" id="KW-0133">Cell shape</keyword>
<sequence length="352" mass="39320">MFRNIYGLDLGTYEIKIYDKRRDRIRSAKNVIAIRDEKDIFAVGNAAYAMYEKAPENIQVVFPMHHGVIARFHEMQYLLCALLKREGRYPNGAEYVIAAPTDVTEVEKKAFYDLVHHSAARAKTVRIVDRAIADAVGMGLDVFSAKGVFVVNFGGETTELSVLSGGKTVLSRLLPVGGAALDEAIVASVRHNKEFLIGRITAEQLRWQCGILKNTNRRKLTVAGRDLAMGVPGARQISDGLVRAAMKDSLSEIVRAIQSMIERTPPDVRSEILKSGIYLTGGLARSHGLPAYLRQSTGLLVTAHKNPELCAVKGLRTIISDKHYRNLAYEMSDEDYRWLRQYEEKKSKIQVK</sequence>
<accession>A0A2N5PH72</accession>
<dbReference type="GO" id="GO:0005737">
    <property type="term" value="C:cytoplasm"/>
    <property type="evidence" value="ECO:0007669"/>
    <property type="project" value="UniProtKB-SubCell"/>
</dbReference>
<evidence type="ECO:0000256" key="6">
    <source>
        <dbReference type="ARBA" id="ARBA00023458"/>
    </source>
</evidence>
<proteinExistence type="inferred from homology"/>
<dbReference type="Proteomes" id="UP000234891">
    <property type="component" value="Unassembled WGS sequence"/>
</dbReference>
<dbReference type="GO" id="GO:0000902">
    <property type="term" value="P:cell morphogenesis"/>
    <property type="evidence" value="ECO:0007669"/>
    <property type="project" value="InterPro"/>
</dbReference>
<evidence type="ECO:0000256" key="4">
    <source>
        <dbReference type="ARBA" id="ARBA00022840"/>
    </source>
</evidence>
<evidence type="ECO:0000256" key="3">
    <source>
        <dbReference type="ARBA" id="ARBA00022741"/>
    </source>
</evidence>
<dbReference type="EMBL" id="NIHS01000003">
    <property type="protein sequence ID" value="PLT74501.1"/>
    <property type="molecule type" value="Genomic_DNA"/>
</dbReference>
<name>A0A2N5PH72_MEDGN</name>
<protein>
    <submittedName>
        <fullName evidence="7">Rod shape-determining protein</fullName>
    </submittedName>
</protein>
<comment type="subcellular location">
    <subcellularLocation>
        <location evidence="1">Cytoplasm</location>
    </subcellularLocation>
</comment>
<comment type="similarity">
    <text evidence="6">Belongs to the FtsA/MreB family.</text>
</comment>
<dbReference type="GO" id="GO:0005524">
    <property type="term" value="F:ATP binding"/>
    <property type="evidence" value="ECO:0007669"/>
    <property type="project" value="UniProtKB-KW"/>
</dbReference>